<dbReference type="Pfam" id="PF02518">
    <property type="entry name" value="HATPase_c"/>
    <property type="match status" value="1"/>
</dbReference>
<reference evidence="13 14" key="1">
    <citation type="journal article" date="2015" name="Genome Announc.">
        <title>Complete Genome Sequence of Cupriavidus basilensis 4G11, Isolated from the Oak Ridge Field Research Center Site.</title>
        <authorList>
            <person name="Ray J."/>
            <person name="Waters R.J."/>
            <person name="Skerker J.M."/>
            <person name="Kuehl J.V."/>
            <person name="Price M.N."/>
            <person name="Huang J."/>
            <person name="Chakraborty R."/>
            <person name="Arkin A.P."/>
            <person name="Deutschbauer A."/>
        </authorList>
    </citation>
    <scope>NUCLEOTIDE SEQUENCE [LARGE SCALE GENOMIC DNA]</scope>
    <source>
        <strain evidence="13">4G11</strain>
    </source>
</reference>
<evidence type="ECO:0000313" key="13">
    <source>
        <dbReference type="EMBL" id="AJG24664.1"/>
    </source>
</evidence>
<dbReference type="EMBL" id="CP010537">
    <property type="protein sequence ID" value="AJG24664.1"/>
    <property type="molecule type" value="Genomic_DNA"/>
</dbReference>
<keyword evidence="9" id="KW-0902">Two-component regulatory system</keyword>
<evidence type="ECO:0000256" key="1">
    <source>
        <dbReference type="ARBA" id="ARBA00000085"/>
    </source>
</evidence>
<dbReference type="Pfam" id="PF00512">
    <property type="entry name" value="HisKA"/>
    <property type="match status" value="1"/>
</dbReference>
<name>A0A0C4YRY0_9BURK</name>
<keyword evidence="14" id="KW-1185">Reference proteome</keyword>
<dbReference type="SMART" id="SM00387">
    <property type="entry name" value="HATPase_c"/>
    <property type="match status" value="1"/>
</dbReference>
<evidence type="ECO:0000256" key="4">
    <source>
        <dbReference type="ARBA" id="ARBA00022553"/>
    </source>
</evidence>
<evidence type="ECO:0000256" key="7">
    <source>
        <dbReference type="ARBA" id="ARBA00022777"/>
    </source>
</evidence>
<protein>
    <recommendedName>
        <fullName evidence="3">histidine kinase</fullName>
        <ecNumber evidence="3">2.7.13.3</ecNumber>
    </recommendedName>
</protein>
<feature type="transmembrane region" description="Helical" evidence="11">
    <location>
        <begin position="12"/>
        <end position="40"/>
    </location>
</feature>
<comment type="catalytic activity">
    <reaction evidence="1">
        <text>ATP + protein L-histidine = ADP + protein N-phospho-L-histidine.</text>
        <dbReference type="EC" id="2.7.13.3"/>
    </reaction>
</comment>
<dbReference type="PROSITE" id="PS50109">
    <property type="entry name" value="HIS_KIN"/>
    <property type="match status" value="1"/>
</dbReference>
<dbReference type="CDD" id="cd00082">
    <property type="entry name" value="HisKA"/>
    <property type="match status" value="1"/>
</dbReference>
<keyword evidence="10 11" id="KW-0472">Membrane</keyword>
<dbReference type="Proteomes" id="UP000031843">
    <property type="component" value="Chromosome secondary"/>
</dbReference>
<comment type="subcellular location">
    <subcellularLocation>
        <location evidence="2">Membrane</location>
        <topology evidence="2">Multi-pass membrane protein</topology>
    </subcellularLocation>
</comment>
<feature type="domain" description="Histidine kinase" evidence="12">
    <location>
        <begin position="234"/>
        <end position="449"/>
    </location>
</feature>
<dbReference type="RefSeq" id="WP_043356939.1">
    <property type="nucleotide sequence ID" value="NZ_CP010537.1"/>
</dbReference>
<dbReference type="GO" id="GO:0005886">
    <property type="term" value="C:plasma membrane"/>
    <property type="evidence" value="ECO:0007669"/>
    <property type="project" value="TreeGrafter"/>
</dbReference>
<gene>
    <name evidence="13" type="ORF">RR42_s3083</name>
</gene>
<dbReference type="InterPro" id="IPR005467">
    <property type="entry name" value="His_kinase_dom"/>
</dbReference>
<sequence>MDGAKGGVNRSLLWMLSVSICGTILVVGLVAAAASFWFAFEEARDLQDDELREIAWLVSPGDARFLSSQGGFVQAEEPEMRIWVLKVSKLATRVVTPDLSLTLPGELSDGLHTIDSHGESWRIYIRPISAEFGLAVAQRTSARDEIARDSALRTLIPLLAVIPILILLAGILIRILLRKVQQLSADVDRKGEPDLAPLPTVGVPLEVLPFVNATNRLLGRLRSALAQQRKFVADAAHELRSPVTAMTLQLENAMTVEAATEAVLARLAPLGKSIARMRSLVEQLLLLAEQESGPPPVSCDVDARAVVIDVLGELFPFADYKGIDLGMDFSEALMIRGNEQDFRAVVRNAVDNAVLYTPSGGKVDVCLYQQGNEIIFEVEDSGPGIPACELARVFDPFYRIVGSGQPGSGLGLAIVRSAAGRLGGRVSLHTIMSGGKTGLRFVYTQPVASD</sequence>
<dbReference type="Gene3D" id="1.10.287.130">
    <property type="match status" value="1"/>
</dbReference>
<keyword evidence="5" id="KW-0808">Transferase</keyword>
<evidence type="ECO:0000256" key="6">
    <source>
        <dbReference type="ARBA" id="ARBA00022692"/>
    </source>
</evidence>
<evidence type="ECO:0000313" key="14">
    <source>
        <dbReference type="Proteomes" id="UP000031843"/>
    </source>
</evidence>
<dbReference type="GO" id="GO:0000155">
    <property type="term" value="F:phosphorelay sensor kinase activity"/>
    <property type="evidence" value="ECO:0007669"/>
    <property type="project" value="InterPro"/>
</dbReference>
<evidence type="ECO:0000256" key="9">
    <source>
        <dbReference type="ARBA" id="ARBA00023012"/>
    </source>
</evidence>
<dbReference type="PANTHER" id="PTHR45436">
    <property type="entry name" value="SENSOR HISTIDINE KINASE YKOH"/>
    <property type="match status" value="1"/>
</dbReference>
<dbReference type="KEGG" id="cbw:RR42_s3083"/>
<dbReference type="InterPro" id="IPR004358">
    <property type="entry name" value="Sig_transdc_His_kin-like_C"/>
</dbReference>
<evidence type="ECO:0000256" key="10">
    <source>
        <dbReference type="ARBA" id="ARBA00023136"/>
    </source>
</evidence>
<dbReference type="PRINTS" id="PR00344">
    <property type="entry name" value="BCTRLSENSOR"/>
</dbReference>
<feature type="transmembrane region" description="Helical" evidence="11">
    <location>
        <begin position="155"/>
        <end position="177"/>
    </location>
</feature>
<dbReference type="AlphaFoldDB" id="A0A0C4YRY0"/>
<keyword evidence="4" id="KW-0597">Phosphoprotein</keyword>
<evidence type="ECO:0000259" key="12">
    <source>
        <dbReference type="PROSITE" id="PS50109"/>
    </source>
</evidence>
<dbReference type="InterPro" id="IPR003661">
    <property type="entry name" value="HisK_dim/P_dom"/>
</dbReference>
<dbReference type="CDD" id="cd00075">
    <property type="entry name" value="HATPase"/>
    <property type="match status" value="1"/>
</dbReference>
<dbReference type="InterPro" id="IPR050428">
    <property type="entry name" value="TCS_sensor_his_kinase"/>
</dbReference>
<dbReference type="SUPFAM" id="SSF47384">
    <property type="entry name" value="Homodimeric domain of signal transducing histidine kinase"/>
    <property type="match status" value="1"/>
</dbReference>
<organism evidence="13 14">
    <name type="scientific">Cupriavidus basilensis</name>
    <dbReference type="NCBI Taxonomy" id="68895"/>
    <lineage>
        <taxon>Bacteria</taxon>
        <taxon>Pseudomonadati</taxon>
        <taxon>Pseudomonadota</taxon>
        <taxon>Betaproteobacteria</taxon>
        <taxon>Burkholderiales</taxon>
        <taxon>Burkholderiaceae</taxon>
        <taxon>Cupriavidus</taxon>
    </lineage>
</organism>
<accession>A0A0C4YRY0</accession>
<keyword evidence="7 13" id="KW-0418">Kinase</keyword>
<dbReference type="InterPro" id="IPR036890">
    <property type="entry name" value="HATPase_C_sf"/>
</dbReference>
<dbReference type="SUPFAM" id="SSF55874">
    <property type="entry name" value="ATPase domain of HSP90 chaperone/DNA topoisomerase II/histidine kinase"/>
    <property type="match status" value="1"/>
</dbReference>
<evidence type="ECO:0000256" key="3">
    <source>
        <dbReference type="ARBA" id="ARBA00012438"/>
    </source>
</evidence>
<dbReference type="PANTHER" id="PTHR45436:SF15">
    <property type="entry name" value="SENSOR HISTIDINE KINASE CUSS"/>
    <property type="match status" value="1"/>
</dbReference>
<evidence type="ECO:0000256" key="5">
    <source>
        <dbReference type="ARBA" id="ARBA00022679"/>
    </source>
</evidence>
<evidence type="ECO:0000256" key="11">
    <source>
        <dbReference type="SAM" id="Phobius"/>
    </source>
</evidence>
<dbReference type="InterPro" id="IPR036097">
    <property type="entry name" value="HisK_dim/P_sf"/>
</dbReference>
<dbReference type="SMART" id="SM00388">
    <property type="entry name" value="HisKA"/>
    <property type="match status" value="1"/>
</dbReference>
<dbReference type="Gene3D" id="3.30.565.10">
    <property type="entry name" value="Histidine kinase-like ATPase, C-terminal domain"/>
    <property type="match status" value="1"/>
</dbReference>
<keyword evidence="6 11" id="KW-0812">Transmembrane</keyword>
<proteinExistence type="predicted"/>
<evidence type="ECO:0000256" key="8">
    <source>
        <dbReference type="ARBA" id="ARBA00022989"/>
    </source>
</evidence>
<dbReference type="OrthoDB" id="8554694at2"/>
<evidence type="ECO:0000256" key="2">
    <source>
        <dbReference type="ARBA" id="ARBA00004141"/>
    </source>
</evidence>
<dbReference type="STRING" id="68895.RR42_s3083"/>
<dbReference type="EC" id="2.7.13.3" evidence="3"/>
<dbReference type="InterPro" id="IPR003594">
    <property type="entry name" value="HATPase_dom"/>
</dbReference>
<keyword evidence="8 11" id="KW-1133">Transmembrane helix</keyword>